<evidence type="ECO:0000256" key="1">
    <source>
        <dbReference type="SAM" id="Phobius"/>
    </source>
</evidence>
<dbReference type="RefSeq" id="WP_072852647.1">
    <property type="nucleotide sequence ID" value="NZ_FRAH01000059.1"/>
</dbReference>
<keyword evidence="1" id="KW-0812">Transmembrane</keyword>
<feature type="transmembrane region" description="Helical" evidence="1">
    <location>
        <begin position="68"/>
        <end position="87"/>
    </location>
</feature>
<keyword evidence="3" id="KW-1185">Reference proteome</keyword>
<gene>
    <name evidence="2" type="ORF">SAMN02745138_02710</name>
</gene>
<proteinExistence type="predicted"/>
<dbReference type="EMBL" id="FRAH01000059">
    <property type="protein sequence ID" value="SHL00442.1"/>
    <property type="molecule type" value="Genomic_DNA"/>
</dbReference>
<keyword evidence="1" id="KW-0472">Membrane</keyword>
<keyword evidence="1" id="KW-1133">Transmembrane helix</keyword>
<sequence>MENIKTWANTHSWVKIAVYLLTFLFPALAFAQFYLPSQSPINPYPLMWIGFYSCLFLCWAYKGFLSKVPSVLANLFFMGFLFFGSLMGGLHGILLFVRCLCIPVLPLFFLF</sequence>
<feature type="transmembrane region" description="Helical" evidence="1">
    <location>
        <begin position="41"/>
        <end position="61"/>
    </location>
</feature>
<evidence type="ECO:0000313" key="2">
    <source>
        <dbReference type="EMBL" id="SHL00442.1"/>
    </source>
</evidence>
<accession>A0A1M6X339</accession>
<feature type="transmembrane region" description="Helical" evidence="1">
    <location>
        <begin position="12"/>
        <end position="35"/>
    </location>
</feature>
<evidence type="ECO:0000313" key="3">
    <source>
        <dbReference type="Proteomes" id="UP000183975"/>
    </source>
</evidence>
<dbReference type="OrthoDB" id="9928770at2"/>
<protein>
    <submittedName>
        <fullName evidence="2">Uncharacterized protein</fullName>
    </submittedName>
</protein>
<dbReference type="Proteomes" id="UP000183975">
    <property type="component" value="Unassembled WGS sequence"/>
</dbReference>
<organism evidence="2 3">
    <name type="scientific">Anaerotignum lactatifermentans DSM 14214</name>
    <dbReference type="NCBI Taxonomy" id="1121323"/>
    <lineage>
        <taxon>Bacteria</taxon>
        <taxon>Bacillati</taxon>
        <taxon>Bacillota</taxon>
        <taxon>Clostridia</taxon>
        <taxon>Lachnospirales</taxon>
        <taxon>Anaerotignaceae</taxon>
        <taxon>Anaerotignum</taxon>
    </lineage>
</organism>
<dbReference type="AlphaFoldDB" id="A0A1M6X339"/>
<name>A0A1M6X339_9FIRM</name>
<reference evidence="2 3" key="1">
    <citation type="submission" date="2016-11" db="EMBL/GenBank/DDBJ databases">
        <authorList>
            <person name="Jaros S."/>
            <person name="Januszkiewicz K."/>
            <person name="Wedrychowicz H."/>
        </authorList>
    </citation>
    <scope>NUCLEOTIDE SEQUENCE [LARGE SCALE GENOMIC DNA]</scope>
    <source>
        <strain evidence="2 3">DSM 14214</strain>
    </source>
</reference>